<organism evidence="1 2">
    <name type="scientific">Lentzea flava</name>
    <dbReference type="NCBI Taxonomy" id="103732"/>
    <lineage>
        <taxon>Bacteria</taxon>
        <taxon>Bacillati</taxon>
        <taxon>Actinomycetota</taxon>
        <taxon>Actinomycetes</taxon>
        <taxon>Pseudonocardiales</taxon>
        <taxon>Pseudonocardiaceae</taxon>
        <taxon>Lentzea</taxon>
    </lineage>
</organism>
<sequence>MAEIILVYGIAQGQCSADISGSTWLPALACGIRTAGDAEPADRIWRNGTAANARIAFHDGCVHRAGQLTKAEIGRPVAAAPAS</sequence>
<name>A0ABQ2UA80_9PSEU</name>
<dbReference type="RefSeq" id="WP_189251699.1">
    <property type="nucleotide sequence ID" value="NZ_BMRE01000001.1"/>
</dbReference>
<reference evidence="2" key="1">
    <citation type="journal article" date="2019" name="Int. J. Syst. Evol. Microbiol.">
        <title>The Global Catalogue of Microorganisms (GCM) 10K type strain sequencing project: providing services to taxonomists for standard genome sequencing and annotation.</title>
        <authorList>
            <consortium name="The Broad Institute Genomics Platform"/>
            <consortium name="The Broad Institute Genome Sequencing Center for Infectious Disease"/>
            <person name="Wu L."/>
            <person name="Ma J."/>
        </authorList>
    </citation>
    <scope>NUCLEOTIDE SEQUENCE [LARGE SCALE GENOMIC DNA]</scope>
    <source>
        <strain evidence="2">JCM 3296</strain>
    </source>
</reference>
<gene>
    <name evidence="1" type="ORF">GCM10010178_03340</name>
</gene>
<comment type="caution">
    <text evidence="1">The sequence shown here is derived from an EMBL/GenBank/DDBJ whole genome shotgun (WGS) entry which is preliminary data.</text>
</comment>
<evidence type="ECO:0000313" key="2">
    <source>
        <dbReference type="Proteomes" id="UP000649573"/>
    </source>
</evidence>
<protein>
    <submittedName>
        <fullName evidence="1">Uncharacterized protein</fullName>
    </submittedName>
</protein>
<keyword evidence="2" id="KW-1185">Reference proteome</keyword>
<evidence type="ECO:0000313" key="1">
    <source>
        <dbReference type="EMBL" id="GGU15173.1"/>
    </source>
</evidence>
<accession>A0ABQ2UA80</accession>
<dbReference type="Proteomes" id="UP000649573">
    <property type="component" value="Unassembled WGS sequence"/>
</dbReference>
<dbReference type="EMBL" id="BMRE01000001">
    <property type="protein sequence ID" value="GGU15173.1"/>
    <property type="molecule type" value="Genomic_DNA"/>
</dbReference>
<proteinExistence type="predicted"/>